<dbReference type="RefSeq" id="WP_167236786.1">
    <property type="nucleotide sequence ID" value="NZ_WHJF01000020.1"/>
</dbReference>
<dbReference type="Proteomes" id="UP000610594">
    <property type="component" value="Unassembled WGS sequence"/>
</dbReference>
<gene>
    <name evidence="1" type="ORF">F1735_09895</name>
</gene>
<dbReference type="SUPFAM" id="SSF52266">
    <property type="entry name" value="SGNH hydrolase"/>
    <property type="match status" value="1"/>
</dbReference>
<reference evidence="1 2" key="1">
    <citation type="submission" date="2019-10" db="EMBL/GenBank/DDBJ databases">
        <title>Taxonomy of Antarctic Massilia spp.: description of Massilia rubra sp. nov., Massilia aquatica sp. nov., Massilia mucilaginosa sp. nov., Massilia frigida sp. nov. isolated from streams, lakes and regoliths.</title>
        <authorList>
            <person name="Holochova P."/>
            <person name="Sedlacek I."/>
            <person name="Kralova S."/>
            <person name="Maslanova I."/>
            <person name="Busse H.-J."/>
            <person name="Stankova E."/>
            <person name="Vrbovska V."/>
            <person name="Kovarovic V."/>
            <person name="Bartak M."/>
            <person name="Svec P."/>
            <person name="Pantucek R."/>
        </authorList>
    </citation>
    <scope>NUCLEOTIDE SEQUENCE [LARGE SCALE GENOMIC DNA]</scope>
    <source>
        <strain evidence="1 2">CCM 8694</strain>
    </source>
</reference>
<dbReference type="CDD" id="cd00229">
    <property type="entry name" value="SGNH_hydrolase"/>
    <property type="match status" value="1"/>
</dbReference>
<comment type="caution">
    <text evidence="1">The sequence shown here is derived from an EMBL/GenBank/DDBJ whole genome shotgun (WGS) entry which is preliminary data.</text>
</comment>
<keyword evidence="2" id="KW-1185">Reference proteome</keyword>
<evidence type="ECO:0000313" key="2">
    <source>
        <dbReference type="Proteomes" id="UP000610594"/>
    </source>
</evidence>
<dbReference type="Gene3D" id="3.40.50.1110">
    <property type="entry name" value="SGNH hydrolase"/>
    <property type="match status" value="1"/>
</dbReference>
<evidence type="ECO:0000313" key="1">
    <source>
        <dbReference type="EMBL" id="NHZ62617.1"/>
    </source>
</evidence>
<sequence length="483" mass="50243">MTIRLLCAHAGYPANAIVVLGSGTEAGLVAAKMATTDLAGGIPYVPAPTVAPVATAVTLDVNGRAKRFSMGSIKGAAKWFGGAIAGVTFGGPVTAASGYRATYGLTCVAEAPFYAVQLVYVNLTNNAITGLRAIAGVTETIATNVQANFCKPVINGATHGVMAPAGSINGFFPLTWGGAATATVPASVTSSQIAATDILALNSVPRVDVPGGLHAAVFRIDHDPATGGKFSFVAASTAMRTATPENRGRVIQTFNYGADALTNPGLNLAFSSESHLIFPIFHYAVPSLTVVVASDSTGQNDQLVPSIFTSWGFRGCADASIPTRPVNYVNLGCSSKGAAEYWARTQELVAAGIIPDVLVINPASVNDGYVIANLARTFADHRSRAMEIIRFARANGIANVCFIPLLPYNDLNAVQDGYRVAFNAWLGTVAGASVLSFPGLGDGAMPERWIPAMNHNLDKFHPSEFAIETVMARAMTAYINTIG</sequence>
<dbReference type="EMBL" id="WHJF01000020">
    <property type="protein sequence ID" value="NHZ62617.1"/>
    <property type="molecule type" value="Genomic_DNA"/>
</dbReference>
<evidence type="ECO:0008006" key="3">
    <source>
        <dbReference type="Google" id="ProtNLM"/>
    </source>
</evidence>
<organism evidence="1 2">
    <name type="scientific">Massilia genomosp. 1</name>
    <dbReference type="NCBI Taxonomy" id="2609280"/>
    <lineage>
        <taxon>Bacteria</taxon>
        <taxon>Pseudomonadati</taxon>
        <taxon>Pseudomonadota</taxon>
        <taxon>Betaproteobacteria</taxon>
        <taxon>Burkholderiales</taxon>
        <taxon>Oxalobacteraceae</taxon>
        <taxon>Telluria group</taxon>
        <taxon>Massilia</taxon>
    </lineage>
</organism>
<proteinExistence type="predicted"/>
<accession>A0ABX0MT58</accession>
<dbReference type="InterPro" id="IPR036514">
    <property type="entry name" value="SGNH_hydro_sf"/>
</dbReference>
<protein>
    <recommendedName>
        <fullName evidence="3">SGNH hydrolase-type esterase domain-containing protein</fullName>
    </recommendedName>
</protein>
<name>A0ABX0MT58_9BURK</name>